<evidence type="ECO:0000313" key="1">
    <source>
        <dbReference type="EMBL" id="PHY94169.1"/>
    </source>
</evidence>
<organism evidence="1 2">
    <name type="scientific">Acetobacter pomorum</name>
    <dbReference type="NCBI Taxonomy" id="65959"/>
    <lineage>
        <taxon>Bacteria</taxon>
        <taxon>Pseudomonadati</taxon>
        <taxon>Pseudomonadota</taxon>
        <taxon>Alphaproteobacteria</taxon>
        <taxon>Acetobacterales</taxon>
        <taxon>Acetobacteraceae</taxon>
        <taxon>Acetobacter</taxon>
    </lineage>
</organism>
<protein>
    <submittedName>
        <fullName evidence="1">Uncharacterized protein</fullName>
    </submittedName>
</protein>
<evidence type="ECO:0000313" key="2">
    <source>
        <dbReference type="Proteomes" id="UP000228751"/>
    </source>
</evidence>
<gene>
    <name evidence="1" type="ORF">CSR02_07680</name>
</gene>
<accession>A0A2G4RC51</accession>
<name>A0A2G4RC51_9PROT</name>
<dbReference type="EMBL" id="PEBQ01000103">
    <property type="protein sequence ID" value="PHY94169.1"/>
    <property type="molecule type" value="Genomic_DNA"/>
</dbReference>
<sequence>MRKLNFLRIKASSEYCIRVNEAENSSVKADIAISLPYRFEEGDGHALIHMVDEHGNTRGIIEIDFPSPGSNMRSILYEIMDATRGKISEMVFDLFMFCDTESAWAEPDAKIEAPTPDLITICCTNGASFSFQKPA</sequence>
<proteinExistence type="predicted"/>
<dbReference type="AlphaFoldDB" id="A0A2G4RC51"/>
<dbReference type="RefSeq" id="WP_099541157.1">
    <property type="nucleotide sequence ID" value="NZ_PEBQ01000103.1"/>
</dbReference>
<reference evidence="1 2" key="1">
    <citation type="submission" date="2017-10" db="EMBL/GenBank/DDBJ databases">
        <title>Genomic analysis of the genus Acetobacter.</title>
        <authorList>
            <person name="Kim K.H."/>
            <person name="Chun B.H."/>
            <person name="Son A.R."/>
            <person name="Jeon C.O."/>
        </authorList>
    </citation>
    <scope>NUCLEOTIDE SEQUENCE [LARGE SCALE GENOMIC DNA]</scope>
    <source>
        <strain evidence="1 2">LHT 2458</strain>
    </source>
</reference>
<comment type="caution">
    <text evidence="1">The sequence shown here is derived from an EMBL/GenBank/DDBJ whole genome shotgun (WGS) entry which is preliminary data.</text>
</comment>
<dbReference type="Proteomes" id="UP000228751">
    <property type="component" value="Unassembled WGS sequence"/>
</dbReference>
<keyword evidence="2" id="KW-1185">Reference proteome</keyword>